<organism evidence="11 12">
    <name type="scientific">Prolemur simus</name>
    <name type="common">Greater bamboo lemur</name>
    <name type="synonym">Hapalemur simus</name>
    <dbReference type="NCBI Taxonomy" id="1328070"/>
    <lineage>
        <taxon>Eukaryota</taxon>
        <taxon>Metazoa</taxon>
        <taxon>Chordata</taxon>
        <taxon>Craniata</taxon>
        <taxon>Vertebrata</taxon>
        <taxon>Euteleostomi</taxon>
        <taxon>Mammalia</taxon>
        <taxon>Eutheria</taxon>
        <taxon>Euarchontoglires</taxon>
        <taxon>Primates</taxon>
        <taxon>Strepsirrhini</taxon>
        <taxon>Lemuriformes</taxon>
        <taxon>Lemuridae</taxon>
        <taxon>Prolemur</taxon>
    </lineage>
</organism>
<feature type="domain" description="Thioredoxin" evidence="10">
    <location>
        <begin position="22"/>
        <end position="111"/>
    </location>
</feature>
<sequence length="112" mass="12734">MGPESELTFSIPFLIERHIGKATHDDEGKSWCPDCVQAEPVVREGLKNVSEGCVFIYCHVGEKPYWKDPNNDFRKTLKITAVPTLLKYGTPQKLVESECLQANLMEMLFSEE</sequence>
<dbReference type="Pfam" id="PF06110">
    <property type="entry name" value="TXD17-like_Trx"/>
    <property type="match status" value="1"/>
</dbReference>
<accession>A0A8C9DH67</accession>
<dbReference type="GO" id="GO:0047134">
    <property type="term" value="F:protein-disulfide reductase [NAD(P)H] activity"/>
    <property type="evidence" value="ECO:0007669"/>
    <property type="project" value="InterPro"/>
</dbReference>
<name>A0A8C9DH67_PROSS</name>
<protein>
    <recommendedName>
        <fullName evidence="3">Thioredoxin domain-containing protein 17</fullName>
    </recommendedName>
    <alternativeName>
        <fullName evidence="9">Thioredoxin-like protein 5</fullName>
    </alternativeName>
</protein>
<keyword evidence="5" id="KW-1015">Disulfide bond</keyword>
<proteinExistence type="inferred from homology"/>
<dbReference type="Proteomes" id="UP000694414">
    <property type="component" value="Unplaced"/>
</dbReference>
<keyword evidence="12" id="KW-1185">Reference proteome</keyword>
<evidence type="ECO:0000259" key="10">
    <source>
        <dbReference type="Pfam" id="PF06110"/>
    </source>
</evidence>
<evidence type="ECO:0000256" key="9">
    <source>
        <dbReference type="ARBA" id="ARBA00075917"/>
    </source>
</evidence>
<evidence type="ECO:0000256" key="7">
    <source>
        <dbReference type="ARBA" id="ARBA00058409"/>
    </source>
</evidence>
<dbReference type="Gene3D" id="3.40.30.10">
    <property type="entry name" value="Glutaredoxin"/>
    <property type="match status" value="1"/>
</dbReference>
<reference evidence="11" key="2">
    <citation type="submission" date="2025-09" db="UniProtKB">
        <authorList>
            <consortium name="Ensembl"/>
        </authorList>
    </citation>
    <scope>IDENTIFICATION</scope>
</reference>
<evidence type="ECO:0000256" key="4">
    <source>
        <dbReference type="ARBA" id="ARBA00022490"/>
    </source>
</evidence>
<dbReference type="GeneTree" id="ENSGT00390000012195"/>
<keyword evidence="6" id="KW-0676">Redox-active center</keyword>
<dbReference type="Ensembl" id="ENSPSMT00000010585.1">
    <property type="protein sequence ID" value="ENSPSMP00000009017.1"/>
    <property type="gene ID" value="ENSPSMG00000006608.1"/>
</dbReference>
<comment type="similarity">
    <text evidence="2">Belongs to the thioredoxin family.</text>
</comment>
<evidence type="ECO:0000256" key="2">
    <source>
        <dbReference type="ARBA" id="ARBA00008987"/>
    </source>
</evidence>
<reference evidence="11" key="1">
    <citation type="submission" date="2025-08" db="UniProtKB">
        <authorList>
            <consortium name="Ensembl"/>
        </authorList>
    </citation>
    <scope>IDENTIFICATION</scope>
</reference>
<comment type="function">
    <text evidence="7">Disulfide reductase. May participate in various redox reactions through the reversible oxidation of its active center dithiol to a disulfide and catalyze dithiol-disulfide exchange reactions. Modulates TNF-alpha signaling and NF-kappa-B activation. Has peroxidase activity and may contribute to the elimination of cellular hydrogen peroxide.</text>
</comment>
<dbReference type="PANTHER" id="PTHR12452:SF0">
    <property type="entry name" value="THIOREDOXIN DOMAIN-CONTAINING PROTEIN 17"/>
    <property type="match status" value="1"/>
</dbReference>
<dbReference type="SUPFAM" id="SSF52833">
    <property type="entry name" value="Thioredoxin-like"/>
    <property type="match status" value="1"/>
</dbReference>
<comment type="subunit">
    <text evidence="8">Interacts with TRXR1 and DYNLL1/DNCL1.</text>
</comment>
<comment type="subcellular location">
    <subcellularLocation>
        <location evidence="1">Cytoplasm</location>
    </subcellularLocation>
</comment>
<evidence type="ECO:0000313" key="11">
    <source>
        <dbReference type="Ensembl" id="ENSPSMP00000009017.1"/>
    </source>
</evidence>
<dbReference type="InterPro" id="IPR045108">
    <property type="entry name" value="TXNDC17-like"/>
</dbReference>
<dbReference type="InterPro" id="IPR036249">
    <property type="entry name" value="Thioredoxin-like_sf"/>
</dbReference>
<evidence type="ECO:0000256" key="1">
    <source>
        <dbReference type="ARBA" id="ARBA00004496"/>
    </source>
</evidence>
<dbReference type="PANTHER" id="PTHR12452">
    <property type="entry name" value="42-9-9 PROTEIN-RELATED"/>
    <property type="match status" value="1"/>
</dbReference>
<dbReference type="GO" id="GO:0005829">
    <property type="term" value="C:cytosol"/>
    <property type="evidence" value="ECO:0007669"/>
    <property type="project" value="TreeGrafter"/>
</dbReference>
<evidence type="ECO:0000256" key="8">
    <source>
        <dbReference type="ARBA" id="ARBA00064075"/>
    </source>
</evidence>
<keyword evidence="4" id="KW-0963">Cytoplasm</keyword>
<dbReference type="FunFam" id="3.40.30.10:FF:000124">
    <property type="entry name" value="Thioredoxin domain-containing 17"/>
    <property type="match status" value="1"/>
</dbReference>
<evidence type="ECO:0000256" key="3">
    <source>
        <dbReference type="ARBA" id="ARBA00016949"/>
    </source>
</evidence>
<evidence type="ECO:0000313" key="12">
    <source>
        <dbReference type="Proteomes" id="UP000694414"/>
    </source>
</evidence>
<dbReference type="CDD" id="cd02952">
    <property type="entry name" value="TRP14_like"/>
    <property type="match status" value="1"/>
</dbReference>
<evidence type="ECO:0000256" key="5">
    <source>
        <dbReference type="ARBA" id="ARBA00023157"/>
    </source>
</evidence>
<evidence type="ECO:0000256" key="6">
    <source>
        <dbReference type="ARBA" id="ARBA00023284"/>
    </source>
</evidence>
<dbReference type="AlphaFoldDB" id="A0A8C9DH67"/>
<dbReference type="InterPro" id="IPR010357">
    <property type="entry name" value="TXNDC17_dom"/>
</dbReference>